<dbReference type="RefSeq" id="WP_039284485.1">
    <property type="nucleotide sequence ID" value="NZ_JTDI01000003.1"/>
</dbReference>
<dbReference type="PANTHER" id="PTHR30329:SF21">
    <property type="entry name" value="LIPOPROTEIN YIAD-RELATED"/>
    <property type="match status" value="1"/>
</dbReference>
<evidence type="ECO:0000256" key="6">
    <source>
        <dbReference type="SAM" id="SignalP"/>
    </source>
</evidence>
<dbReference type="Proteomes" id="UP000031057">
    <property type="component" value="Unassembled WGS sequence"/>
</dbReference>
<dbReference type="GO" id="GO:0009279">
    <property type="term" value="C:cell outer membrane"/>
    <property type="evidence" value="ECO:0007669"/>
    <property type="project" value="UniProtKB-SubCell"/>
</dbReference>
<keyword evidence="6" id="KW-0732">Signal</keyword>
<dbReference type="InterPro" id="IPR036737">
    <property type="entry name" value="OmpA-like_sf"/>
</dbReference>
<accession>A0A0B1ZKW3</accession>
<dbReference type="PRINTS" id="PR01021">
    <property type="entry name" value="OMPADOMAIN"/>
</dbReference>
<dbReference type="CDD" id="cd07185">
    <property type="entry name" value="OmpA_C-like"/>
    <property type="match status" value="1"/>
</dbReference>
<evidence type="ECO:0000256" key="3">
    <source>
        <dbReference type="ARBA" id="ARBA00023237"/>
    </source>
</evidence>
<dbReference type="Pfam" id="PF00691">
    <property type="entry name" value="OmpA"/>
    <property type="match status" value="1"/>
</dbReference>
<dbReference type="STRING" id="1348853.LK12_13250"/>
<gene>
    <name evidence="8" type="ORF">LK12_13250</name>
</gene>
<evidence type="ECO:0000313" key="9">
    <source>
        <dbReference type="Proteomes" id="UP000031057"/>
    </source>
</evidence>
<evidence type="ECO:0000259" key="7">
    <source>
        <dbReference type="PROSITE" id="PS51123"/>
    </source>
</evidence>
<feature type="signal peptide" evidence="6">
    <location>
        <begin position="1"/>
        <end position="24"/>
    </location>
</feature>
<evidence type="ECO:0000313" key="8">
    <source>
        <dbReference type="EMBL" id="KHK91735.1"/>
    </source>
</evidence>
<name>A0A0B1ZKW3_9SPHN</name>
<dbReference type="EMBL" id="JTDI01000003">
    <property type="protein sequence ID" value="KHK91735.1"/>
    <property type="molecule type" value="Genomic_DNA"/>
</dbReference>
<comment type="subcellular location">
    <subcellularLocation>
        <location evidence="1">Cell outer membrane</location>
    </subcellularLocation>
</comment>
<dbReference type="InterPro" id="IPR050330">
    <property type="entry name" value="Bact_OuterMem_StrucFunc"/>
</dbReference>
<dbReference type="PANTHER" id="PTHR30329">
    <property type="entry name" value="STATOR ELEMENT OF FLAGELLAR MOTOR COMPLEX"/>
    <property type="match status" value="1"/>
</dbReference>
<dbReference type="InterPro" id="IPR006665">
    <property type="entry name" value="OmpA-like"/>
</dbReference>
<feature type="chain" id="PRO_5002065819" evidence="6">
    <location>
        <begin position="25"/>
        <end position="286"/>
    </location>
</feature>
<feature type="domain" description="OmpA-like" evidence="7">
    <location>
        <begin position="162"/>
        <end position="281"/>
    </location>
</feature>
<proteinExistence type="predicted"/>
<evidence type="ECO:0000256" key="1">
    <source>
        <dbReference type="ARBA" id="ARBA00004442"/>
    </source>
</evidence>
<dbReference type="OrthoDB" id="113254at2"/>
<dbReference type="InterPro" id="IPR006664">
    <property type="entry name" value="OMP_bac"/>
</dbReference>
<dbReference type="SUPFAM" id="SSF103088">
    <property type="entry name" value="OmpA-like"/>
    <property type="match status" value="1"/>
</dbReference>
<keyword evidence="9" id="KW-1185">Reference proteome</keyword>
<sequence>MSFVSKSSLIVLAMLALPASGSLAAQSQDPEGGLETTVSDTSPQMVEGPEIEGIISARSGDKMQVTASDGSKSVITINDDTEIRGRGGFLGLASKERAASSLLNGLPVNVKTLQWGNDLVAKEIKFRNNDFKTAAMIHNGTDQRFAEQTAATEALRGRMADIDKYNIKGTTNVNFDTGKAVLSPQAKQELCATAAAAEEMDNALLLVVGYTDSVGSQEYNQMLSEKRAGSVVNYLQQACNWKPYRMLTPTGMSESNPVATNDTVEGKAQNRRVEVNVLVSKGLDGL</sequence>
<reference evidence="8 9" key="1">
    <citation type="submission" date="2014-10" db="EMBL/GenBank/DDBJ databases">
        <title>Genome sequence of Novosphingobium malaysiense MUSC 273(T).</title>
        <authorList>
            <person name="Lee L.-H."/>
        </authorList>
    </citation>
    <scope>NUCLEOTIDE SEQUENCE [LARGE SCALE GENOMIC DNA]</scope>
    <source>
        <strain evidence="8 9">MUSC 273</strain>
    </source>
</reference>
<dbReference type="Gene3D" id="3.30.1330.60">
    <property type="entry name" value="OmpA-like domain"/>
    <property type="match status" value="1"/>
</dbReference>
<organism evidence="8 9">
    <name type="scientific">Novosphingobium malaysiense</name>
    <dbReference type="NCBI Taxonomy" id="1348853"/>
    <lineage>
        <taxon>Bacteria</taxon>
        <taxon>Pseudomonadati</taxon>
        <taxon>Pseudomonadota</taxon>
        <taxon>Alphaproteobacteria</taxon>
        <taxon>Sphingomonadales</taxon>
        <taxon>Sphingomonadaceae</taxon>
        <taxon>Novosphingobium</taxon>
    </lineage>
</organism>
<protein>
    <submittedName>
        <fullName evidence="8">OmpA family protein</fullName>
    </submittedName>
</protein>
<evidence type="ECO:0000256" key="4">
    <source>
        <dbReference type="PROSITE-ProRule" id="PRU00473"/>
    </source>
</evidence>
<keyword evidence="2 4" id="KW-0472">Membrane</keyword>
<dbReference type="AlphaFoldDB" id="A0A0B1ZKW3"/>
<dbReference type="PROSITE" id="PS51123">
    <property type="entry name" value="OMPA_2"/>
    <property type="match status" value="1"/>
</dbReference>
<feature type="region of interest" description="Disordered" evidence="5">
    <location>
        <begin position="24"/>
        <end position="43"/>
    </location>
</feature>
<comment type="caution">
    <text evidence="8">The sequence shown here is derived from an EMBL/GenBank/DDBJ whole genome shotgun (WGS) entry which is preliminary data.</text>
</comment>
<evidence type="ECO:0000256" key="2">
    <source>
        <dbReference type="ARBA" id="ARBA00023136"/>
    </source>
</evidence>
<keyword evidence="3" id="KW-0998">Cell outer membrane</keyword>
<evidence type="ECO:0000256" key="5">
    <source>
        <dbReference type="SAM" id="MobiDB-lite"/>
    </source>
</evidence>